<dbReference type="PANTHER" id="PTHR10762:SF1">
    <property type="entry name" value="2-(3-AMINO-3-CARBOXYPROPYL)HISTIDINE SYNTHASE SUBUNIT 1"/>
    <property type="match status" value="1"/>
</dbReference>
<evidence type="ECO:0000313" key="13">
    <source>
        <dbReference type="Proteomes" id="UP000031056"/>
    </source>
</evidence>
<evidence type="ECO:0000313" key="12">
    <source>
        <dbReference type="EMBL" id="KHN69360.1"/>
    </source>
</evidence>
<evidence type="ECO:0000256" key="2">
    <source>
        <dbReference type="ARBA" id="ARBA00010173"/>
    </source>
</evidence>
<dbReference type="EC" id="2.5.1.108" evidence="3 11"/>
<evidence type="ECO:0000256" key="10">
    <source>
        <dbReference type="ARBA" id="ARBA00048403"/>
    </source>
</evidence>
<comment type="function">
    <text evidence="11">Catalyzes the first step of diphthamide biosynthesis, a post-translational modification of histidine which occurs in elongation factor 2.</text>
</comment>
<protein>
    <recommendedName>
        <fullName evidence="4 11">2-(3-amino-3-carboxypropyl)histidine synthase subunit 1</fullName>
        <ecNumber evidence="3 11">2.5.1.108</ecNumber>
    </recommendedName>
</protein>
<dbReference type="GeneID" id="26262136"/>
<dbReference type="PANTHER" id="PTHR10762">
    <property type="entry name" value="DIPHTHAMIDE BIOSYNTHESIS PROTEIN"/>
    <property type="match status" value="1"/>
</dbReference>
<comment type="catalytic activity">
    <reaction evidence="10 11">
        <text>L-histidyl-[translation elongation factor 2] + S-adenosyl-L-methionine = 2-[(3S)-amino-3-carboxypropyl]-L-histidyl-[translation elongation factor 2] + S-methyl-5'-thioadenosine + H(+)</text>
        <dbReference type="Rhea" id="RHEA:36783"/>
        <dbReference type="Rhea" id="RHEA-COMP:9748"/>
        <dbReference type="Rhea" id="RHEA-COMP:9749"/>
        <dbReference type="ChEBI" id="CHEBI:15378"/>
        <dbReference type="ChEBI" id="CHEBI:17509"/>
        <dbReference type="ChEBI" id="CHEBI:29979"/>
        <dbReference type="ChEBI" id="CHEBI:59789"/>
        <dbReference type="ChEBI" id="CHEBI:73995"/>
        <dbReference type="EC" id="2.5.1.108"/>
    </reaction>
</comment>
<dbReference type="STRING" id="1354746.A0A0B2UK56"/>
<dbReference type="VEuPathDB" id="MicrosporidiaDB:M896_080960"/>
<dbReference type="Gene3D" id="3.40.50.11840">
    <property type="entry name" value="Diphthamide synthesis DPH1/DPH2 domain 1"/>
    <property type="match status" value="1"/>
</dbReference>
<evidence type="ECO:0000256" key="8">
    <source>
        <dbReference type="ARBA" id="ARBA00023004"/>
    </source>
</evidence>
<dbReference type="InterPro" id="IPR016435">
    <property type="entry name" value="DPH1/DPH2"/>
</dbReference>
<dbReference type="Proteomes" id="UP000031056">
    <property type="component" value="Unassembled WGS sequence"/>
</dbReference>
<dbReference type="GO" id="GO:0017183">
    <property type="term" value="P:protein histidyl modification to diphthamide"/>
    <property type="evidence" value="ECO:0007669"/>
    <property type="project" value="UniProtKB-UniRule"/>
</dbReference>
<reference evidence="12 13" key="1">
    <citation type="journal article" date="2014" name="MBio">
        <title>The Ordospora colligata genome; evolution of extreme reduction in microsporidia and host-to-parasite horizontal gene transfer.</title>
        <authorList>
            <person name="Pombert J.-F."/>
            <person name="Haag K.L."/>
            <person name="Beidas S."/>
            <person name="Ebert D."/>
            <person name="Keeling P.J."/>
        </authorList>
    </citation>
    <scope>NUCLEOTIDE SEQUENCE [LARGE SCALE GENOMIC DNA]</scope>
    <source>
        <strain evidence="12 13">OC4</strain>
    </source>
</reference>
<evidence type="ECO:0000256" key="5">
    <source>
        <dbReference type="ARBA" id="ARBA00022679"/>
    </source>
</evidence>
<dbReference type="EMBL" id="JOKQ01000008">
    <property type="protein sequence ID" value="KHN69360.1"/>
    <property type="molecule type" value="Genomic_DNA"/>
</dbReference>
<dbReference type="FunFam" id="3.40.50.11840:FF:000001">
    <property type="entry name" value="2-(3-amino-3-carboxypropyl)histidine synthase subunit 1"/>
    <property type="match status" value="1"/>
</dbReference>
<evidence type="ECO:0000256" key="7">
    <source>
        <dbReference type="ARBA" id="ARBA00022723"/>
    </source>
</evidence>
<keyword evidence="11" id="KW-0004">4Fe-4S</keyword>
<comment type="cofactor">
    <cofactor evidence="11">
        <name>[4Fe-4S] cluster</name>
        <dbReference type="ChEBI" id="CHEBI:49883"/>
    </cofactor>
    <text evidence="11">Binds 1 [4Fe-4S] cluster per subunit. The cluster is coordinated with 3 cysteines and an exchangeable S-adenosyl-L-methionine.</text>
</comment>
<dbReference type="RefSeq" id="XP_014563402.1">
    <property type="nucleotide sequence ID" value="XM_014707916.1"/>
</dbReference>
<keyword evidence="6 11" id="KW-0949">S-adenosyl-L-methionine</keyword>
<dbReference type="AlphaFoldDB" id="A0A0B2UK56"/>
<keyword evidence="5 11" id="KW-0808">Transferase</keyword>
<dbReference type="Pfam" id="PF01866">
    <property type="entry name" value="Diphthamide_syn"/>
    <property type="match status" value="1"/>
</dbReference>
<evidence type="ECO:0000256" key="6">
    <source>
        <dbReference type="ARBA" id="ARBA00022691"/>
    </source>
</evidence>
<comment type="caution">
    <text evidence="12">The sequence shown here is derived from an EMBL/GenBank/DDBJ whole genome shotgun (WGS) entry which is preliminary data.</text>
</comment>
<dbReference type="UniPathway" id="UPA00559"/>
<dbReference type="InterPro" id="IPR035435">
    <property type="entry name" value="DPH1/DPH2_euk_archaea"/>
</dbReference>
<keyword evidence="9" id="KW-0411">Iron-sulfur</keyword>
<gene>
    <name evidence="12" type="ORF">M896_080960</name>
</gene>
<evidence type="ECO:0000256" key="4">
    <source>
        <dbReference type="ARBA" id="ARBA00021915"/>
    </source>
</evidence>
<dbReference type="InterPro" id="IPR042264">
    <property type="entry name" value="DPH1/DPH2_2"/>
</dbReference>
<dbReference type="InterPro" id="IPR042263">
    <property type="entry name" value="DPH1/DPH2_1"/>
</dbReference>
<organism evidence="12 13">
    <name type="scientific">Ordospora colligata OC4</name>
    <dbReference type="NCBI Taxonomy" id="1354746"/>
    <lineage>
        <taxon>Eukaryota</taxon>
        <taxon>Fungi</taxon>
        <taxon>Fungi incertae sedis</taxon>
        <taxon>Microsporidia</taxon>
        <taxon>Ordosporidae</taxon>
        <taxon>Ordospora</taxon>
    </lineage>
</organism>
<comment type="pathway">
    <text evidence="1 11">Protein modification; peptidyl-diphthamide biosynthesis.</text>
</comment>
<proteinExistence type="inferred from homology"/>
<dbReference type="PIRSF" id="PIRSF004967">
    <property type="entry name" value="DPH1"/>
    <property type="match status" value="1"/>
</dbReference>
<evidence type="ECO:0000256" key="9">
    <source>
        <dbReference type="ARBA" id="ARBA00023014"/>
    </source>
</evidence>
<dbReference type="OrthoDB" id="1649088at2759"/>
<dbReference type="GO" id="GO:0090560">
    <property type="term" value="F:2-(3-amino-3-carboxypropyl)histidine synthase activity"/>
    <property type="evidence" value="ECO:0007669"/>
    <property type="project" value="UniProtKB-UniRule"/>
</dbReference>
<sequence>MVVLKQEEVAPECLKYLPSNYNFEVGKTLRTIKRLNAKKITLQFPDGLLKYALVIIDIIERYTGAECVILNDVVYGGCCIDDKNVKSDLLIHYGHSCLVPISEMDTKVLYVFVDIKIDVEHAAEIIRTNIPGRIAIIGTIQFNSSIHRLQKALEKESKPGALPQVKPLSGGEVLGCTSPRINGVSAVVSIGDGRFHLESAMIQNPHLDFYKYCPFSRIMTREFYDYEAMKRIRKEEIRKAFQGKSFGVILGTLGRQGSRKILKNMIERLKQYDIYLIMLQEIKQKHLDRYNFIDSFVQISCPRLSIDWGTTFKKPLLNPFEVFYTGGEYLMDYYSQDNKAEWNNYS</sequence>
<comment type="similarity">
    <text evidence="2 11">Belongs to the DPH1/DPH2 family. DPH1 subfamily.</text>
</comment>
<dbReference type="SFLD" id="SFLDS00032">
    <property type="entry name" value="Radical_SAM_3-amino-3-carboxyp"/>
    <property type="match status" value="1"/>
</dbReference>
<accession>A0A0B2UK56</accession>
<evidence type="ECO:0000256" key="11">
    <source>
        <dbReference type="PIRNR" id="PIRNR004967"/>
    </source>
</evidence>
<name>A0A0B2UK56_9MICR</name>
<keyword evidence="13" id="KW-1185">Reference proteome</keyword>
<evidence type="ECO:0000256" key="1">
    <source>
        <dbReference type="ARBA" id="ARBA00005156"/>
    </source>
</evidence>
<dbReference type="Gene3D" id="3.40.50.11860">
    <property type="entry name" value="Diphthamide synthesis DPH1/DPH2 domain 3"/>
    <property type="match status" value="1"/>
</dbReference>
<dbReference type="GO" id="GO:0046872">
    <property type="term" value="F:metal ion binding"/>
    <property type="evidence" value="ECO:0007669"/>
    <property type="project" value="UniProtKB-KW"/>
</dbReference>
<evidence type="ECO:0000256" key="3">
    <source>
        <dbReference type="ARBA" id="ARBA00012221"/>
    </source>
</evidence>
<dbReference type="NCBIfam" id="TIGR00322">
    <property type="entry name" value="diphth2_R"/>
    <property type="match status" value="1"/>
</dbReference>
<dbReference type="InterPro" id="IPR042265">
    <property type="entry name" value="DPH1/DPH2_3"/>
</dbReference>
<dbReference type="GO" id="GO:0051539">
    <property type="term" value="F:4 iron, 4 sulfur cluster binding"/>
    <property type="evidence" value="ECO:0007669"/>
    <property type="project" value="UniProtKB-UniRule"/>
</dbReference>
<dbReference type="InParanoid" id="A0A0B2UK56"/>
<dbReference type="HOGENOM" id="CLU_037146_1_0_1"/>
<keyword evidence="8" id="KW-0408">Iron</keyword>
<keyword evidence="7" id="KW-0479">Metal-binding</keyword>
<dbReference type="FunCoup" id="A0A0B2UK56">
    <property type="interactions" value="137"/>
</dbReference>
<dbReference type="Gene3D" id="3.40.50.11850">
    <property type="entry name" value="Diphthamide synthesis DPH1/DPH2 domain 2"/>
    <property type="match status" value="1"/>
</dbReference>